<comment type="caution">
    <text evidence="1">The sequence shown here is derived from an EMBL/GenBank/DDBJ whole genome shotgun (WGS) entry which is preliminary data.</text>
</comment>
<dbReference type="Proteomes" id="UP001060085">
    <property type="component" value="Linkage Group LG07"/>
</dbReference>
<organism evidence="1 2">
    <name type="scientific">Catharanthus roseus</name>
    <name type="common">Madagascar periwinkle</name>
    <name type="synonym">Vinca rosea</name>
    <dbReference type="NCBI Taxonomy" id="4058"/>
    <lineage>
        <taxon>Eukaryota</taxon>
        <taxon>Viridiplantae</taxon>
        <taxon>Streptophyta</taxon>
        <taxon>Embryophyta</taxon>
        <taxon>Tracheophyta</taxon>
        <taxon>Spermatophyta</taxon>
        <taxon>Magnoliopsida</taxon>
        <taxon>eudicotyledons</taxon>
        <taxon>Gunneridae</taxon>
        <taxon>Pentapetalae</taxon>
        <taxon>asterids</taxon>
        <taxon>lamiids</taxon>
        <taxon>Gentianales</taxon>
        <taxon>Apocynaceae</taxon>
        <taxon>Rauvolfioideae</taxon>
        <taxon>Vinceae</taxon>
        <taxon>Catharanthinae</taxon>
        <taxon>Catharanthus</taxon>
    </lineage>
</organism>
<gene>
    <name evidence="1" type="ORF">M9H77_29501</name>
</gene>
<evidence type="ECO:0000313" key="1">
    <source>
        <dbReference type="EMBL" id="KAI5652314.1"/>
    </source>
</evidence>
<keyword evidence="2" id="KW-1185">Reference proteome</keyword>
<reference evidence="2" key="1">
    <citation type="journal article" date="2023" name="Nat. Plants">
        <title>Single-cell RNA sequencing provides a high-resolution roadmap for understanding the multicellular compartmentation of specialized metabolism.</title>
        <authorList>
            <person name="Sun S."/>
            <person name="Shen X."/>
            <person name="Li Y."/>
            <person name="Li Y."/>
            <person name="Wang S."/>
            <person name="Li R."/>
            <person name="Zhang H."/>
            <person name="Shen G."/>
            <person name="Guo B."/>
            <person name="Wei J."/>
            <person name="Xu J."/>
            <person name="St-Pierre B."/>
            <person name="Chen S."/>
            <person name="Sun C."/>
        </authorList>
    </citation>
    <scope>NUCLEOTIDE SEQUENCE [LARGE SCALE GENOMIC DNA]</scope>
</reference>
<accession>A0ACB9ZUX4</accession>
<evidence type="ECO:0000313" key="2">
    <source>
        <dbReference type="Proteomes" id="UP001060085"/>
    </source>
</evidence>
<protein>
    <submittedName>
        <fullName evidence="1">Uncharacterized protein</fullName>
    </submittedName>
</protein>
<name>A0ACB9ZUX4_CATRO</name>
<sequence length="231" mass="26247">MTRDAEETIELLQAQGGALRGTKTLYFPLQVEDAKEASLEDLKASKPNGKTDLNPIAGGRDMQGRRKGYLPPAPLANNIEAILKGKLREEPRVLEFLSLPCKLGFIPFYNLGKEFLNLQFRVPCSNSQILSFLKYEKKTSNLEFLDRKLRVKVLRESISNEVKLREFVQFNNPLKRMEAIGRQEMAYSKLAKARSNCYEDGGYDENAYGESHHRNGHCTHRSQMAIGNFTC</sequence>
<proteinExistence type="predicted"/>
<dbReference type="EMBL" id="CM044707">
    <property type="protein sequence ID" value="KAI5652314.1"/>
    <property type="molecule type" value="Genomic_DNA"/>
</dbReference>